<dbReference type="GO" id="GO:0003677">
    <property type="term" value="F:DNA binding"/>
    <property type="evidence" value="ECO:0007669"/>
    <property type="project" value="UniProtKB-KW"/>
</dbReference>
<dbReference type="STRING" id="204669.Acid345_1825"/>
<evidence type="ECO:0000259" key="6">
    <source>
        <dbReference type="Pfam" id="PF04542"/>
    </source>
</evidence>
<comment type="similarity">
    <text evidence="1">Belongs to the sigma-70 factor family. ECF subfamily.</text>
</comment>
<dbReference type="Pfam" id="PF08281">
    <property type="entry name" value="Sigma70_r4_2"/>
    <property type="match status" value="1"/>
</dbReference>
<proteinExistence type="inferred from homology"/>
<evidence type="ECO:0000313" key="9">
    <source>
        <dbReference type="Proteomes" id="UP000002432"/>
    </source>
</evidence>
<sequence>MDSETRTRDEWLALRCQTNEDGAYDALVSTLEMPLLYYAFKLTGNRDRALDVLQEAWIRAFRGMRKLKDPGSLRPWLYSIVHGVAIDDLRRGNRREAVESPELETDDIAEPASFDADDARAIHDALDKLEPSHREVLTLFFLEGFTVSETAGIVGCAEGTVKSRLHYAKKALRKIMDGENNA</sequence>
<organism evidence="8 9">
    <name type="scientific">Koribacter versatilis (strain Ellin345)</name>
    <dbReference type="NCBI Taxonomy" id="204669"/>
    <lineage>
        <taxon>Bacteria</taxon>
        <taxon>Pseudomonadati</taxon>
        <taxon>Acidobacteriota</taxon>
        <taxon>Terriglobia</taxon>
        <taxon>Terriglobales</taxon>
        <taxon>Candidatus Korobacteraceae</taxon>
        <taxon>Candidatus Korobacter</taxon>
    </lineage>
</organism>
<feature type="domain" description="RNA polymerase sigma factor 70 region 4 type 2" evidence="7">
    <location>
        <begin position="120"/>
        <end position="172"/>
    </location>
</feature>
<dbReference type="GO" id="GO:0016987">
    <property type="term" value="F:sigma factor activity"/>
    <property type="evidence" value="ECO:0007669"/>
    <property type="project" value="UniProtKB-KW"/>
</dbReference>
<dbReference type="AlphaFoldDB" id="Q1IQM4"/>
<dbReference type="Gene3D" id="1.10.10.10">
    <property type="entry name" value="Winged helix-like DNA-binding domain superfamily/Winged helix DNA-binding domain"/>
    <property type="match status" value="1"/>
</dbReference>
<keyword evidence="5" id="KW-0804">Transcription</keyword>
<evidence type="ECO:0000256" key="3">
    <source>
        <dbReference type="ARBA" id="ARBA00023082"/>
    </source>
</evidence>
<dbReference type="eggNOG" id="COG1595">
    <property type="taxonomic scope" value="Bacteria"/>
</dbReference>
<dbReference type="InterPro" id="IPR007627">
    <property type="entry name" value="RNA_pol_sigma70_r2"/>
</dbReference>
<dbReference type="InterPro" id="IPR014284">
    <property type="entry name" value="RNA_pol_sigma-70_dom"/>
</dbReference>
<dbReference type="InterPro" id="IPR036388">
    <property type="entry name" value="WH-like_DNA-bd_sf"/>
</dbReference>
<dbReference type="InterPro" id="IPR013324">
    <property type="entry name" value="RNA_pol_sigma_r3/r4-like"/>
</dbReference>
<dbReference type="SUPFAM" id="SSF88946">
    <property type="entry name" value="Sigma2 domain of RNA polymerase sigma factors"/>
    <property type="match status" value="1"/>
</dbReference>
<evidence type="ECO:0000313" key="8">
    <source>
        <dbReference type="EMBL" id="ABF40826.1"/>
    </source>
</evidence>
<evidence type="ECO:0000256" key="2">
    <source>
        <dbReference type="ARBA" id="ARBA00023015"/>
    </source>
</evidence>
<evidence type="ECO:0000259" key="7">
    <source>
        <dbReference type="Pfam" id="PF08281"/>
    </source>
</evidence>
<gene>
    <name evidence="8" type="ordered locus">Acid345_1825</name>
</gene>
<dbReference type="GO" id="GO:0006352">
    <property type="term" value="P:DNA-templated transcription initiation"/>
    <property type="evidence" value="ECO:0007669"/>
    <property type="project" value="InterPro"/>
</dbReference>
<evidence type="ECO:0000256" key="4">
    <source>
        <dbReference type="ARBA" id="ARBA00023125"/>
    </source>
</evidence>
<protein>
    <submittedName>
        <fullName evidence="8">Sigma-24, ECF subfamily</fullName>
    </submittedName>
</protein>
<dbReference type="InterPro" id="IPR013325">
    <property type="entry name" value="RNA_pol_sigma_r2"/>
</dbReference>
<keyword evidence="2" id="KW-0805">Transcription regulation</keyword>
<feature type="domain" description="RNA polymerase sigma-70 region 2" evidence="6">
    <location>
        <begin position="32"/>
        <end position="94"/>
    </location>
</feature>
<dbReference type="Proteomes" id="UP000002432">
    <property type="component" value="Chromosome"/>
</dbReference>
<evidence type="ECO:0000256" key="1">
    <source>
        <dbReference type="ARBA" id="ARBA00010641"/>
    </source>
</evidence>
<keyword evidence="3" id="KW-0731">Sigma factor</keyword>
<dbReference type="EMBL" id="CP000360">
    <property type="protein sequence ID" value="ABF40826.1"/>
    <property type="molecule type" value="Genomic_DNA"/>
</dbReference>
<evidence type="ECO:0000256" key="5">
    <source>
        <dbReference type="ARBA" id="ARBA00023163"/>
    </source>
</evidence>
<dbReference type="NCBIfam" id="TIGR02937">
    <property type="entry name" value="sigma70-ECF"/>
    <property type="match status" value="1"/>
</dbReference>
<dbReference type="OrthoDB" id="9795666at2"/>
<dbReference type="InterPro" id="IPR039425">
    <property type="entry name" value="RNA_pol_sigma-70-like"/>
</dbReference>
<dbReference type="PANTHER" id="PTHR43133:SF52">
    <property type="entry name" value="ECF RNA POLYMERASE SIGMA FACTOR SIGL"/>
    <property type="match status" value="1"/>
</dbReference>
<dbReference type="RefSeq" id="WP_011522628.1">
    <property type="nucleotide sequence ID" value="NC_008009.1"/>
</dbReference>
<dbReference type="PANTHER" id="PTHR43133">
    <property type="entry name" value="RNA POLYMERASE ECF-TYPE SIGMA FACTO"/>
    <property type="match status" value="1"/>
</dbReference>
<accession>Q1IQM4</accession>
<dbReference type="HOGENOM" id="CLU_047691_9_4_0"/>
<dbReference type="KEGG" id="aba:Acid345_1825"/>
<dbReference type="InterPro" id="IPR013249">
    <property type="entry name" value="RNA_pol_sigma70_r4_t2"/>
</dbReference>
<name>Q1IQM4_KORVE</name>
<keyword evidence="4" id="KW-0238">DNA-binding</keyword>
<dbReference type="CDD" id="cd06171">
    <property type="entry name" value="Sigma70_r4"/>
    <property type="match status" value="1"/>
</dbReference>
<keyword evidence="9" id="KW-1185">Reference proteome</keyword>
<dbReference type="Pfam" id="PF04542">
    <property type="entry name" value="Sigma70_r2"/>
    <property type="match status" value="1"/>
</dbReference>
<dbReference type="SUPFAM" id="SSF88659">
    <property type="entry name" value="Sigma3 and sigma4 domains of RNA polymerase sigma factors"/>
    <property type="match status" value="1"/>
</dbReference>
<dbReference type="Gene3D" id="1.10.1740.10">
    <property type="match status" value="1"/>
</dbReference>
<reference evidence="8 9" key="1">
    <citation type="journal article" date="2009" name="Appl. Environ. Microbiol.">
        <title>Three genomes from the phylum Acidobacteria provide insight into the lifestyles of these microorganisms in soils.</title>
        <authorList>
            <person name="Ward N.L."/>
            <person name="Challacombe J.F."/>
            <person name="Janssen P.H."/>
            <person name="Henrissat B."/>
            <person name="Coutinho P.M."/>
            <person name="Wu M."/>
            <person name="Xie G."/>
            <person name="Haft D.H."/>
            <person name="Sait M."/>
            <person name="Badger J."/>
            <person name="Barabote R.D."/>
            <person name="Bradley B."/>
            <person name="Brettin T.S."/>
            <person name="Brinkac L.M."/>
            <person name="Bruce D."/>
            <person name="Creasy T."/>
            <person name="Daugherty S.C."/>
            <person name="Davidsen T.M."/>
            <person name="DeBoy R.T."/>
            <person name="Detter J.C."/>
            <person name="Dodson R.J."/>
            <person name="Durkin A.S."/>
            <person name="Ganapathy A."/>
            <person name="Gwinn-Giglio M."/>
            <person name="Han C.S."/>
            <person name="Khouri H."/>
            <person name="Kiss H."/>
            <person name="Kothari S.P."/>
            <person name="Madupu R."/>
            <person name="Nelson K.E."/>
            <person name="Nelson W.C."/>
            <person name="Paulsen I."/>
            <person name="Penn K."/>
            <person name="Ren Q."/>
            <person name="Rosovitz M.J."/>
            <person name="Selengut J.D."/>
            <person name="Shrivastava S."/>
            <person name="Sullivan S.A."/>
            <person name="Tapia R."/>
            <person name="Thompson L.S."/>
            <person name="Watkins K.L."/>
            <person name="Yang Q."/>
            <person name="Yu C."/>
            <person name="Zafar N."/>
            <person name="Zhou L."/>
            <person name="Kuske C.R."/>
        </authorList>
    </citation>
    <scope>NUCLEOTIDE SEQUENCE [LARGE SCALE GENOMIC DNA]</scope>
    <source>
        <strain evidence="8 9">Ellin345</strain>
    </source>
</reference>
<dbReference type="EnsemblBacteria" id="ABF40826">
    <property type="protein sequence ID" value="ABF40826"/>
    <property type="gene ID" value="Acid345_1825"/>
</dbReference>